<gene>
    <name evidence="4" type="ORF">SAMN04487818_10125</name>
</gene>
<dbReference type="Proteomes" id="UP000199051">
    <property type="component" value="Unassembled WGS sequence"/>
</dbReference>
<dbReference type="InterPro" id="IPR015797">
    <property type="entry name" value="NUDIX_hydrolase-like_dom_sf"/>
</dbReference>
<reference evidence="5" key="1">
    <citation type="submission" date="2016-10" db="EMBL/GenBank/DDBJ databases">
        <authorList>
            <person name="Varghese N."/>
            <person name="Submissions S."/>
        </authorList>
    </citation>
    <scope>NUCLEOTIDE SEQUENCE [LARGE SCALE GENOMIC DNA]</scope>
    <source>
        <strain evidence="5">DSM 44260</strain>
    </source>
</reference>
<accession>A0A1H9K4N6</accession>
<dbReference type="PROSITE" id="PS51462">
    <property type="entry name" value="NUDIX"/>
    <property type="match status" value="1"/>
</dbReference>
<dbReference type="STRING" id="155974.SAMN04487818_10125"/>
<sequence>MPPHHTIIDVHTLLIRHNHLLLTRRRSHYGKGMWHLPSGKLDPHESLPAAAAREAFEEVGVTIEPDRLRHVHTAHVADSGPTPRLGIFFEARHWIGEPENREPDKCFAVEWFPLDALPDNVIPYPLAGIRAYLDGTTFTATGWGTRPR</sequence>
<keyword evidence="2" id="KW-0378">Hydrolase</keyword>
<dbReference type="RefSeq" id="WP_245782094.1">
    <property type="nucleotide sequence ID" value="NZ_FOGI01000001.1"/>
</dbReference>
<proteinExistence type="predicted"/>
<dbReference type="PANTHER" id="PTHR43046">
    <property type="entry name" value="GDP-MANNOSE MANNOSYL HYDROLASE"/>
    <property type="match status" value="1"/>
</dbReference>
<dbReference type="GO" id="GO:0016787">
    <property type="term" value="F:hydrolase activity"/>
    <property type="evidence" value="ECO:0007669"/>
    <property type="project" value="UniProtKB-KW"/>
</dbReference>
<feature type="domain" description="Nudix hydrolase" evidence="3">
    <location>
        <begin position="5"/>
        <end position="134"/>
    </location>
</feature>
<evidence type="ECO:0000313" key="4">
    <source>
        <dbReference type="EMBL" id="SEQ94072.1"/>
    </source>
</evidence>
<dbReference type="InterPro" id="IPR020084">
    <property type="entry name" value="NUDIX_hydrolase_CS"/>
</dbReference>
<protein>
    <submittedName>
        <fullName evidence="4">ADP-ribose pyrophosphatase YjhB, NUDIX family</fullName>
    </submittedName>
</protein>
<dbReference type="InterPro" id="IPR000086">
    <property type="entry name" value="NUDIX_hydrolase_dom"/>
</dbReference>
<organism evidence="4 5">
    <name type="scientific">Actinokineospora terrae</name>
    <dbReference type="NCBI Taxonomy" id="155974"/>
    <lineage>
        <taxon>Bacteria</taxon>
        <taxon>Bacillati</taxon>
        <taxon>Actinomycetota</taxon>
        <taxon>Actinomycetes</taxon>
        <taxon>Pseudonocardiales</taxon>
        <taxon>Pseudonocardiaceae</taxon>
        <taxon>Actinokineospora</taxon>
    </lineage>
</organism>
<dbReference type="Pfam" id="PF00293">
    <property type="entry name" value="NUDIX"/>
    <property type="match status" value="1"/>
</dbReference>
<dbReference type="EMBL" id="FOGI01000001">
    <property type="protein sequence ID" value="SEQ94072.1"/>
    <property type="molecule type" value="Genomic_DNA"/>
</dbReference>
<evidence type="ECO:0000313" key="5">
    <source>
        <dbReference type="Proteomes" id="UP000199051"/>
    </source>
</evidence>
<dbReference type="SUPFAM" id="SSF55811">
    <property type="entry name" value="Nudix"/>
    <property type="match status" value="1"/>
</dbReference>
<evidence type="ECO:0000259" key="3">
    <source>
        <dbReference type="PROSITE" id="PS51462"/>
    </source>
</evidence>
<keyword evidence="5" id="KW-1185">Reference proteome</keyword>
<dbReference type="PANTHER" id="PTHR43046:SF16">
    <property type="entry name" value="ADP-RIBOSE PYROPHOSPHATASE YJHB-RELATED"/>
    <property type="match status" value="1"/>
</dbReference>
<dbReference type="Gene3D" id="3.90.79.10">
    <property type="entry name" value="Nucleoside Triphosphate Pyrophosphohydrolase"/>
    <property type="match status" value="1"/>
</dbReference>
<evidence type="ECO:0000256" key="1">
    <source>
        <dbReference type="ARBA" id="ARBA00001946"/>
    </source>
</evidence>
<evidence type="ECO:0000256" key="2">
    <source>
        <dbReference type="ARBA" id="ARBA00022801"/>
    </source>
</evidence>
<dbReference type="AlphaFoldDB" id="A0A1H9K4N6"/>
<name>A0A1H9K4N6_9PSEU</name>
<comment type="cofactor">
    <cofactor evidence="1">
        <name>Mg(2+)</name>
        <dbReference type="ChEBI" id="CHEBI:18420"/>
    </cofactor>
</comment>
<dbReference type="PROSITE" id="PS00893">
    <property type="entry name" value="NUDIX_BOX"/>
    <property type="match status" value="1"/>
</dbReference>